<evidence type="ECO:0000256" key="2">
    <source>
        <dbReference type="ARBA" id="ARBA00023125"/>
    </source>
</evidence>
<dbReference type="SMART" id="SM00342">
    <property type="entry name" value="HTH_ARAC"/>
    <property type="match status" value="1"/>
</dbReference>
<feature type="transmembrane region" description="Helical" evidence="4">
    <location>
        <begin position="33"/>
        <end position="54"/>
    </location>
</feature>
<name>A0AAT9GJC7_9BACT</name>
<gene>
    <name evidence="6" type="ORF">KACHI17_15990</name>
</gene>
<keyword evidence="4" id="KW-0812">Transmembrane</keyword>
<dbReference type="PANTHER" id="PTHR43280">
    <property type="entry name" value="ARAC-FAMILY TRANSCRIPTIONAL REGULATOR"/>
    <property type="match status" value="1"/>
</dbReference>
<dbReference type="SUPFAM" id="SSF46689">
    <property type="entry name" value="Homeodomain-like"/>
    <property type="match status" value="1"/>
</dbReference>
<protein>
    <recommendedName>
        <fullName evidence="5">HTH araC/xylS-type domain-containing protein</fullName>
    </recommendedName>
</protein>
<dbReference type="PANTHER" id="PTHR43280:SF29">
    <property type="entry name" value="ARAC-FAMILY TRANSCRIPTIONAL REGULATOR"/>
    <property type="match status" value="1"/>
</dbReference>
<organism evidence="6">
    <name type="scientific">Sediminibacterium sp. KACHI17</name>
    <dbReference type="NCBI Taxonomy" id="1751071"/>
    <lineage>
        <taxon>Bacteria</taxon>
        <taxon>Pseudomonadati</taxon>
        <taxon>Bacteroidota</taxon>
        <taxon>Chitinophagia</taxon>
        <taxon>Chitinophagales</taxon>
        <taxon>Chitinophagaceae</taxon>
        <taxon>Sediminibacterium</taxon>
    </lineage>
</organism>
<dbReference type="InterPro" id="IPR018062">
    <property type="entry name" value="HTH_AraC-typ_CS"/>
</dbReference>
<feature type="transmembrane region" description="Helical" evidence="4">
    <location>
        <begin position="75"/>
        <end position="95"/>
    </location>
</feature>
<dbReference type="InterPro" id="IPR018060">
    <property type="entry name" value="HTH_AraC"/>
</dbReference>
<dbReference type="InterPro" id="IPR009057">
    <property type="entry name" value="Homeodomain-like_sf"/>
</dbReference>
<dbReference type="GO" id="GO:0003700">
    <property type="term" value="F:DNA-binding transcription factor activity"/>
    <property type="evidence" value="ECO:0007669"/>
    <property type="project" value="InterPro"/>
</dbReference>
<dbReference type="GO" id="GO:0043565">
    <property type="term" value="F:sequence-specific DNA binding"/>
    <property type="evidence" value="ECO:0007669"/>
    <property type="project" value="InterPro"/>
</dbReference>
<evidence type="ECO:0000259" key="5">
    <source>
        <dbReference type="PROSITE" id="PS01124"/>
    </source>
</evidence>
<keyword evidence="1" id="KW-0805">Transcription regulation</keyword>
<reference evidence="6" key="1">
    <citation type="submission" date="2024-02" db="EMBL/GenBank/DDBJ databases">
        <title>Sediminibacterium planktonica sp. nov. and Sediminibacterium longus sp. nov., isolated from surface lake and river water.</title>
        <authorList>
            <person name="Watanabe K."/>
            <person name="Takemine S."/>
            <person name="Ishii Y."/>
            <person name="Ogata Y."/>
            <person name="Shindo C."/>
            <person name="Suda W."/>
        </authorList>
    </citation>
    <scope>NUCLEOTIDE SEQUENCE</scope>
    <source>
        <strain evidence="6">KACHI17</strain>
    </source>
</reference>
<sequence length="276" mass="32286">MYLLYTLIIFISDQWLTEEVFFYKDGRDKDFDLWYQLLGFLSLTIYLTASLRVYKKYKGLSYATLSFADSVLFKWAERFLTAFVLLLGIRLLFFILNPEWAEFGRKFWYYLSFSGLFYFISINGYNNNIRSATSFRILEEPIHQDTSALISEHEGPAEQIPDLEKRKEQISLLMTEQKLYEDPLLTITIVADRLGTHSKKVSQIINLGFGMNFNDYINTYRIESVIQKIDAGEISSQTIMGLAYDAGFNSKSTFNRAFKRLKNMTPKEYVDKKAKK</sequence>
<evidence type="ECO:0000256" key="3">
    <source>
        <dbReference type="ARBA" id="ARBA00023163"/>
    </source>
</evidence>
<dbReference type="AlphaFoldDB" id="A0AAT9GJC7"/>
<evidence type="ECO:0000313" key="6">
    <source>
        <dbReference type="EMBL" id="BFG70718.1"/>
    </source>
</evidence>
<evidence type="ECO:0000256" key="4">
    <source>
        <dbReference type="SAM" id="Phobius"/>
    </source>
</evidence>
<dbReference type="Gene3D" id="1.10.10.60">
    <property type="entry name" value="Homeodomain-like"/>
    <property type="match status" value="2"/>
</dbReference>
<keyword evidence="2" id="KW-0238">DNA-binding</keyword>
<feature type="domain" description="HTH araC/xylS-type" evidence="5">
    <location>
        <begin position="169"/>
        <end position="272"/>
    </location>
</feature>
<keyword evidence="3" id="KW-0804">Transcription</keyword>
<feature type="transmembrane region" description="Helical" evidence="4">
    <location>
        <begin position="107"/>
        <end position="126"/>
    </location>
</feature>
<evidence type="ECO:0000256" key="1">
    <source>
        <dbReference type="ARBA" id="ARBA00023015"/>
    </source>
</evidence>
<keyword evidence="4" id="KW-0472">Membrane</keyword>
<proteinExistence type="predicted"/>
<dbReference type="Pfam" id="PF12833">
    <property type="entry name" value="HTH_18"/>
    <property type="match status" value="1"/>
</dbReference>
<dbReference type="EMBL" id="AP029612">
    <property type="protein sequence ID" value="BFG70718.1"/>
    <property type="molecule type" value="Genomic_DNA"/>
</dbReference>
<dbReference type="PROSITE" id="PS01124">
    <property type="entry name" value="HTH_ARAC_FAMILY_2"/>
    <property type="match status" value="1"/>
</dbReference>
<accession>A0AAT9GJC7</accession>
<dbReference type="PROSITE" id="PS00041">
    <property type="entry name" value="HTH_ARAC_FAMILY_1"/>
    <property type="match status" value="1"/>
</dbReference>
<keyword evidence="4" id="KW-1133">Transmembrane helix</keyword>